<dbReference type="Proteomes" id="UP001497497">
    <property type="component" value="Unassembled WGS sequence"/>
</dbReference>
<dbReference type="AlphaFoldDB" id="A0AAV2IKK5"/>
<sequence>MASTTCLNNIDKVQNKAIRIICGTMKGSPIAAGEILSGIEPLNFTRDKSRLITIERFRRLSRNDPSHS</sequence>
<organism evidence="1 2">
    <name type="scientific">Lymnaea stagnalis</name>
    <name type="common">Great pond snail</name>
    <name type="synonym">Helix stagnalis</name>
    <dbReference type="NCBI Taxonomy" id="6523"/>
    <lineage>
        <taxon>Eukaryota</taxon>
        <taxon>Metazoa</taxon>
        <taxon>Spiralia</taxon>
        <taxon>Lophotrochozoa</taxon>
        <taxon>Mollusca</taxon>
        <taxon>Gastropoda</taxon>
        <taxon>Heterobranchia</taxon>
        <taxon>Euthyneura</taxon>
        <taxon>Panpulmonata</taxon>
        <taxon>Hygrophila</taxon>
        <taxon>Lymnaeoidea</taxon>
        <taxon>Lymnaeidae</taxon>
        <taxon>Lymnaea</taxon>
    </lineage>
</organism>
<comment type="caution">
    <text evidence="1">The sequence shown here is derived from an EMBL/GenBank/DDBJ whole genome shotgun (WGS) entry which is preliminary data.</text>
</comment>
<reference evidence="1 2" key="1">
    <citation type="submission" date="2024-04" db="EMBL/GenBank/DDBJ databases">
        <authorList>
            <consortium name="Genoscope - CEA"/>
            <person name="William W."/>
        </authorList>
    </citation>
    <scope>NUCLEOTIDE SEQUENCE [LARGE SCALE GENOMIC DNA]</scope>
</reference>
<dbReference type="EMBL" id="CAXITT010001045">
    <property type="protein sequence ID" value="CAL1547696.1"/>
    <property type="molecule type" value="Genomic_DNA"/>
</dbReference>
<gene>
    <name evidence="1" type="ORF">GSLYS_00021013001</name>
</gene>
<evidence type="ECO:0000313" key="2">
    <source>
        <dbReference type="Proteomes" id="UP001497497"/>
    </source>
</evidence>
<accession>A0AAV2IKK5</accession>
<feature type="non-terminal residue" evidence="1">
    <location>
        <position position="68"/>
    </location>
</feature>
<protein>
    <submittedName>
        <fullName evidence="1">Uncharacterized protein</fullName>
    </submittedName>
</protein>
<keyword evidence="2" id="KW-1185">Reference proteome</keyword>
<evidence type="ECO:0000313" key="1">
    <source>
        <dbReference type="EMBL" id="CAL1547696.1"/>
    </source>
</evidence>
<name>A0AAV2IKK5_LYMST</name>
<proteinExistence type="predicted"/>